<protein>
    <recommendedName>
        <fullName evidence="2">NAD-dependent epimerase/dehydratase domain-containing protein</fullName>
    </recommendedName>
</protein>
<dbReference type="AlphaFoldDB" id="A0A1F7Y4J1"/>
<dbReference type="InterPro" id="IPR001509">
    <property type="entry name" value="Epimerase_deHydtase"/>
</dbReference>
<evidence type="ECO:0000313" key="4">
    <source>
        <dbReference type="Proteomes" id="UP000176741"/>
    </source>
</evidence>
<sequence length="330" mass="38096">MHKILITGANGFIGRNFIRRYANKLNNKNTLLFVHGKIDKEFEKVINKRSLEYRQINLLKKESLGKWKHFDLIIHLAANTNTSERNQSANNIGTKNLVGCVEMLDKNTHFIFTSTTAIYSGRKNCRIPITDREIPIPSNEYGRAKLKAENYLRNISSKKGFKLTILRFCTVYGKNTKKDGLFSIIKNDIKKGGLISRFDWPGLTSLVHVNDVADCVWLLSQKPPRLFHPETYVVYADSLSLSQISSEICKAKKIKFSKIKLPHLFWKLGSVSRPNITLFENLLPYPLYNMLWRFSLITDHALWCESNKLKKRLPGWKPRKFDTGVYDVVS</sequence>
<dbReference type="CDD" id="cd08946">
    <property type="entry name" value="SDR_e"/>
    <property type="match status" value="1"/>
</dbReference>
<name>A0A1F7Y4J1_9BACT</name>
<feature type="domain" description="NAD-dependent epimerase/dehydratase" evidence="2">
    <location>
        <begin position="4"/>
        <end position="234"/>
    </location>
</feature>
<dbReference type="PANTHER" id="PTHR43000">
    <property type="entry name" value="DTDP-D-GLUCOSE 4,6-DEHYDRATASE-RELATED"/>
    <property type="match status" value="1"/>
</dbReference>
<dbReference type="Pfam" id="PF01370">
    <property type="entry name" value="Epimerase"/>
    <property type="match status" value="1"/>
</dbReference>
<dbReference type="InterPro" id="IPR036291">
    <property type="entry name" value="NAD(P)-bd_dom_sf"/>
</dbReference>
<organism evidence="3 4">
    <name type="scientific">Candidatus Woesebacteria bacterium RIFCSPHIGHO2_01_FULL_38_26b</name>
    <dbReference type="NCBI Taxonomy" id="1802491"/>
    <lineage>
        <taxon>Bacteria</taxon>
        <taxon>Candidatus Woeseibacteriota</taxon>
    </lineage>
</organism>
<accession>A0A1F7Y4J1</accession>
<dbReference type="SUPFAM" id="SSF51735">
    <property type="entry name" value="NAD(P)-binding Rossmann-fold domains"/>
    <property type="match status" value="1"/>
</dbReference>
<evidence type="ECO:0000313" key="3">
    <source>
        <dbReference type="EMBL" id="OGM21475.1"/>
    </source>
</evidence>
<dbReference type="EMBL" id="MGGD01000008">
    <property type="protein sequence ID" value="OGM21475.1"/>
    <property type="molecule type" value="Genomic_DNA"/>
</dbReference>
<gene>
    <name evidence="3" type="ORF">A2771_00875</name>
</gene>
<dbReference type="Gene3D" id="3.40.50.720">
    <property type="entry name" value="NAD(P)-binding Rossmann-like Domain"/>
    <property type="match status" value="1"/>
</dbReference>
<dbReference type="Proteomes" id="UP000176741">
    <property type="component" value="Unassembled WGS sequence"/>
</dbReference>
<reference evidence="3 4" key="1">
    <citation type="journal article" date="2016" name="Nat. Commun.">
        <title>Thousands of microbial genomes shed light on interconnected biogeochemical processes in an aquifer system.</title>
        <authorList>
            <person name="Anantharaman K."/>
            <person name="Brown C.T."/>
            <person name="Hug L.A."/>
            <person name="Sharon I."/>
            <person name="Castelle C.J."/>
            <person name="Probst A.J."/>
            <person name="Thomas B.C."/>
            <person name="Singh A."/>
            <person name="Wilkins M.J."/>
            <person name="Karaoz U."/>
            <person name="Brodie E.L."/>
            <person name="Williams K.H."/>
            <person name="Hubbard S.S."/>
            <person name="Banfield J.F."/>
        </authorList>
    </citation>
    <scope>NUCLEOTIDE SEQUENCE [LARGE SCALE GENOMIC DNA]</scope>
</reference>
<evidence type="ECO:0000259" key="2">
    <source>
        <dbReference type="Pfam" id="PF01370"/>
    </source>
</evidence>
<evidence type="ECO:0000256" key="1">
    <source>
        <dbReference type="ARBA" id="ARBA00007637"/>
    </source>
</evidence>
<comment type="caution">
    <text evidence="3">The sequence shown here is derived from an EMBL/GenBank/DDBJ whole genome shotgun (WGS) entry which is preliminary data.</text>
</comment>
<comment type="similarity">
    <text evidence="1">Belongs to the NAD(P)-dependent epimerase/dehydratase family.</text>
</comment>
<proteinExistence type="inferred from homology"/>